<accession>G9YD78</accession>
<gene>
    <name evidence="1" type="ORF">HMPREF0454_04576</name>
</gene>
<evidence type="ECO:0000313" key="1">
    <source>
        <dbReference type="EMBL" id="EHM38062.1"/>
    </source>
</evidence>
<dbReference type="AlphaFoldDB" id="G9YD78"/>
<proteinExistence type="predicted"/>
<reference evidence="1 2" key="1">
    <citation type="submission" date="2011-08" db="EMBL/GenBank/DDBJ databases">
        <authorList>
            <person name="Weinstock G."/>
            <person name="Sodergren E."/>
            <person name="Clifton S."/>
            <person name="Fulton L."/>
            <person name="Fulton B."/>
            <person name="Courtney L."/>
            <person name="Fronick C."/>
            <person name="Harrison M."/>
            <person name="Strong C."/>
            <person name="Farmer C."/>
            <person name="Delahaunty K."/>
            <person name="Markovic C."/>
            <person name="Hall O."/>
            <person name="Minx P."/>
            <person name="Tomlinson C."/>
            <person name="Mitreva M."/>
            <person name="Hou S."/>
            <person name="Chen J."/>
            <person name="Wollam A."/>
            <person name="Pepin K.H."/>
            <person name="Johnson M."/>
            <person name="Bhonagiri V."/>
            <person name="Zhang X."/>
            <person name="Suruliraj S."/>
            <person name="Warren W."/>
            <person name="Chinwalla A."/>
            <person name="Mardis E.R."/>
            <person name="Wilson R.K."/>
        </authorList>
    </citation>
    <scope>NUCLEOTIDE SEQUENCE [LARGE SCALE GENOMIC DNA]</scope>
    <source>
        <strain evidence="1 2">ATCC 51873</strain>
    </source>
</reference>
<dbReference type="HOGENOM" id="CLU_2316367_0_0_6"/>
<dbReference type="EMBL" id="AGCI01000108">
    <property type="protein sequence ID" value="EHM38062.1"/>
    <property type="molecule type" value="Genomic_DNA"/>
</dbReference>
<comment type="caution">
    <text evidence="1">The sequence shown here is derived from an EMBL/GenBank/DDBJ whole genome shotgun (WGS) entry which is preliminary data.</text>
</comment>
<sequence length="99" mass="11148">MAYAQHIVFAFIAPWERMQTAFLADSRNAVTAPRQNFVWVCLMANIPNQRVEWGVINIVQCNGQFDGPKTGSKVSAGAANAIEQILTKFVTQLWQAFFR</sequence>
<protein>
    <submittedName>
        <fullName evidence="1">Uncharacterized protein</fullName>
    </submittedName>
</protein>
<dbReference type="Proteomes" id="UP000005959">
    <property type="component" value="Unassembled WGS sequence"/>
</dbReference>
<evidence type="ECO:0000313" key="2">
    <source>
        <dbReference type="Proteomes" id="UP000005959"/>
    </source>
</evidence>
<organism evidence="1 2">
    <name type="scientific">Hafnia alvei ATCC 51873</name>
    <dbReference type="NCBI Taxonomy" id="1002364"/>
    <lineage>
        <taxon>Bacteria</taxon>
        <taxon>Pseudomonadati</taxon>
        <taxon>Pseudomonadota</taxon>
        <taxon>Gammaproteobacteria</taxon>
        <taxon>Enterobacterales</taxon>
        <taxon>Hafniaceae</taxon>
        <taxon>Hafnia</taxon>
    </lineage>
</organism>
<name>G9YD78_HAFAL</name>